<sequence length="202" mass="23686">MGSRFMTLILCPSLTAEQENIFHFVWTRSSSCLRSIERCSLIRVDAIMSQLSSVSCLQILKLELVHSYFQRLWTSQLPKLRSVKQLELRYEGFQDSSFLPLTPVIEACPCLRSFVLELMEQTNMLCLRIGLRRVVRPPHQYLKVVEFYNYYGRSCDLELVNYLIKNAIALEKLAVKPCGEKYFSDRMKKVKEPRQRALQQHK</sequence>
<protein>
    <submittedName>
        <fullName evidence="3">Uncharacterized protein LOC115752279</fullName>
    </submittedName>
</protein>
<dbReference type="GeneID" id="115752279"/>
<dbReference type="RefSeq" id="XP_030546256.1">
    <property type="nucleotide sequence ID" value="XM_030690396.2"/>
</dbReference>
<evidence type="ECO:0000313" key="3">
    <source>
        <dbReference type="RefSeq" id="XP_030546256.1"/>
    </source>
</evidence>
<proteinExistence type="predicted"/>
<evidence type="ECO:0000313" key="2">
    <source>
        <dbReference type="Proteomes" id="UP000827889"/>
    </source>
</evidence>
<feature type="domain" description="FBD" evidence="1">
    <location>
        <begin position="141"/>
        <end position="173"/>
    </location>
</feature>
<dbReference type="Proteomes" id="UP000827889">
    <property type="component" value="Chromosome 10"/>
</dbReference>
<dbReference type="InterPro" id="IPR006566">
    <property type="entry name" value="FBD"/>
</dbReference>
<dbReference type="Pfam" id="PF08387">
    <property type="entry name" value="FBD"/>
    <property type="match status" value="1"/>
</dbReference>
<accession>A0A8B8QGK7</accession>
<dbReference type="PANTHER" id="PTHR34145:SF68">
    <property type="entry name" value="FBD DOMAIN-CONTAINING PROTEIN"/>
    <property type="match status" value="1"/>
</dbReference>
<evidence type="ECO:0000259" key="1">
    <source>
        <dbReference type="Pfam" id="PF08387"/>
    </source>
</evidence>
<dbReference type="OrthoDB" id="613853at2759"/>
<gene>
    <name evidence="3" type="primary">LOC115752279</name>
</gene>
<dbReference type="PANTHER" id="PTHR34145">
    <property type="entry name" value="OS02G0105600 PROTEIN"/>
    <property type="match status" value="1"/>
</dbReference>
<dbReference type="AlphaFoldDB" id="A0A8B8QGK7"/>
<keyword evidence="2" id="KW-1185">Reference proteome</keyword>
<organism evidence="2 3">
    <name type="scientific">Rhodamnia argentea</name>
    <dbReference type="NCBI Taxonomy" id="178133"/>
    <lineage>
        <taxon>Eukaryota</taxon>
        <taxon>Viridiplantae</taxon>
        <taxon>Streptophyta</taxon>
        <taxon>Embryophyta</taxon>
        <taxon>Tracheophyta</taxon>
        <taxon>Spermatophyta</taxon>
        <taxon>Magnoliopsida</taxon>
        <taxon>eudicotyledons</taxon>
        <taxon>Gunneridae</taxon>
        <taxon>Pentapetalae</taxon>
        <taxon>rosids</taxon>
        <taxon>malvids</taxon>
        <taxon>Myrtales</taxon>
        <taxon>Myrtaceae</taxon>
        <taxon>Myrtoideae</taxon>
        <taxon>Myrteae</taxon>
        <taxon>Australasian group</taxon>
        <taxon>Rhodamnia</taxon>
    </lineage>
</organism>
<name>A0A8B8QGK7_9MYRT</name>
<dbReference type="SUPFAM" id="SSF52047">
    <property type="entry name" value="RNI-like"/>
    <property type="match status" value="1"/>
</dbReference>
<dbReference type="KEGG" id="rarg:115752279"/>
<dbReference type="InterPro" id="IPR053772">
    <property type="entry name" value="At1g61320/At1g61330-like"/>
</dbReference>
<reference evidence="3" key="1">
    <citation type="submission" date="2025-08" db="UniProtKB">
        <authorList>
            <consortium name="RefSeq"/>
        </authorList>
    </citation>
    <scope>IDENTIFICATION</scope>
    <source>
        <tissue evidence="3">Leaf</tissue>
    </source>
</reference>